<dbReference type="PROSITE" id="PS52029">
    <property type="entry name" value="LD_TPASE"/>
    <property type="match status" value="1"/>
</dbReference>
<dbReference type="InterPro" id="IPR038063">
    <property type="entry name" value="Transpep_catalytic_dom"/>
</dbReference>
<keyword evidence="9" id="KW-1185">Reference proteome</keyword>
<dbReference type="Gene3D" id="2.40.440.10">
    <property type="entry name" value="L,D-transpeptidase catalytic domain-like"/>
    <property type="match status" value="1"/>
</dbReference>
<keyword evidence="2" id="KW-0808">Transferase</keyword>
<feature type="active site" description="Proton donor/acceptor" evidence="6">
    <location>
        <position position="379"/>
    </location>
</feature>
<gene>
    <name evidence="8" type="ORF">SAMN04488692_10198</name>
</gene>
<dbReference type="InterPro" id="IPR052905">
    <property type="entry name" value="LD-transpeptidase_YkuD-like"/>
</dbReference>
<keyword evidence="3 6" id="KW-0133">Cell shape</keyword>
<dbReference type="Proteomes" id="UP000199476">
    <property type="component" value="Unassembled WGS sequence"/>
</dbReference>
<evidence type="ECO:0000256" key="3">
    <source>
        <dbReference type="ARBA" id="ARBA00022960"/>
    </source>
</evidence>
<dbReference type="InterPro" id="IPR005490">
    <property type="entry name" value="LD_TPept_cat_dom"/>
</dbReference>
<dbReference type="GO" id="GO:0016740">
    <property type="term" value="F:transferase activity"/>
    <property type="evidence" value="ECO:0007669"/>
    <property type="project" value="UniProtKB-KW"/>
</dbReference>
<feature type="active site" description="Nucleophile" evidence="6">
    <location>
        <position position="398"/>
    </location>
</feature>
<dbReference type="UniPathway" id="UPA00219"/>
<accession>A0A1G9H5W6</accession>
<evidence type="ECO:0000313" key="8">
    <source>
        <dbReference type="EMBL" id="SDL07833.1"/>
    </source>
</evidence>
<evidence type="ECO:0000313" key="9">
    <source>
        <dbReference type="Proteomes" id="UP000199476"/>
    </source>
</evidence>
<evidence type="ECO:0000256" key="4">
    <source>
        <dbReference type="ARBA" id="ARBA00022984"/>
    </source>
</evidence>
<dbReference type="CDD" id="cd16913">
    <property type="entry name" value="YkuD_like"/>
    <property type="match status" value="1"/>
</dbReference>
<dbReference type="PANTHER" id="PTHR41533:SF2">
    <property type="entry name" value="BLR7131 PROTEIN"/>
    <property type="match status" value="1"/>
</dbReference>
<name>A0A1G9H5W6_9FIRM</name>
<evidence type="ECO:0000256" key="6">
    <source>
        <dbReference type="PROSITE-ProRule" id="PRU01373"/>
    </source>
</evidence>
<proteinExistence type="predicted"/>
<sequence length="479" mass="56622">MLKKHYRAGQICRIMFIFLFLVTFTAGMSLSGADSARAQTAFTDEILPDYLSETINSDSHNYKTSTVLPDIYRNRDYELIWVDDEGLSTLGEKLYSLLSDADKRGLVVDDYNLNEINGIWFSLSRQNFQEASPDRIAEMELKLTDGFLRMMGDLALGQLESENLERREFSAEHKQHLRGVLERIISSGEFYPALQELQPSHQYYWQLKEELAERIETGEQADVIKSFKLNLERWRWLPQDLGDRFIIANQPSFTLEVFEDDRRILDMKTVVGETNRETPDISSRITHLVLSPRWYLPNSIAVSDHLPKIQEDLEYLEEKQFRIYREEEDRFVEVDPKEIDWQEKNQDNFPYYIWQEAGPQNALGRVNFRFPNEHQINLHDTPDRHLFDESYRAYSSGCIRMEKPLELTHYLLEEKNDWDEERVQKKINEREETLVNLPDPIDIHLTYFTVKPDYEDGSLNYYGDIYSRNENLEQALEFD</sequence>
<dbReference type="GO" id="GO:0071555">
    <property type="term" value="P:cell wall organization"/>
    <property type="evidence" value="ECO:0007669"/>
    <property type="project" value="UniProtKB-UniRule"/>
</dbReference>
<feature type="domain" description="L,D-TPase catalytic" evidence="7">
    <location>
        <begin position="244"/>
        <end position="426"/>
    </location>
</feature>
<keyword evidence="5 6" id="KW-0961">Cell wall biogenesis/degradation</keyword>
<evidence type="ECO:0000256" key="1">
    <source>
        <dbReference type="ARBA" id="ARBA00004752"/>
    </source>
</evidence>
<dbReference type="AlphaFoldDB" id="A0A1G9H5W6"/>
<dbReference type="Pfam" id="PF20142">
    <property type="entry name" value="Scaffold"/>
    <property type="match status" value="1"/>
</dbReference>
<organism evidence="8 9">
    <name type="scientific">Halarsenatibacter silvermanii</name>
    <dbReference type="NCBI Taxonomy" id="321763"/>
    <lineage>
        <taxon>Bacteria</taxon>
        <taxon>Bacillati</taxon>
        <taxon>Bacillota</taxon>
        <taxon>Clostridia</taxon>
        <taxon>Halanaerobiales</taxon>
        <taxon>Halarsenatibacteraceae</taxon>
        <taxon>Halarsenatibacter</taxon>
    </lineage>
</organism>
<keyword evidence="4 6" id="KW-0573">Peptidoglycan synthesis</keyword>
<evidence type="ECO:0000256" key="5">
    <source>
        <dbReference type="ARBA" id="ARBA00023316"/>
    </source>
</evidence>
<dbReference type="EMBL" id="FNGO01000001">
    <property type="protein sequence ID" value="SDL07833.1"/>
    <property type="molecule type" value="Genomic_DNA"/>
</dbReference>
<protein>
    <submittedName>
        <fullName evidence="8">L,D-transpeptidase catalytic domain</fullName>
    </submittedName>
</protein>
<dbReference type="GO" id="GO:0009252">
    <property type="term" value="P:peptidoglycan biosynthetic process"/>
    <property type="evidence" value="ECO:0007669"/>
    <property type="project" value="UniProtKB-UniPathway"/>
</dbReference>
<evidence type="ECO:0000256" key="2">
    <source>
        <dbReference type="ARBA" id="ARBA00022679"/>
    </source>
</evidence>
<dbReference type="SUPFAM" id="SSF141523">
    <property type="entry name" value="L,D-transpeptidase catalytic domain-like"/>
    <property type="match status" value="1"/>
</dbReference>
<dbReference type="PANTHER" id="PTHR41533">
    <property type="entry name" value="L,D-TRANSPEPTIDASE HI_1667-RELATED"/>
    <property type="match status" value="1"/>
</dbReference>
<comment type="pathway">
    <text evidence="1 6">Cell wall biogenesis; peptidoglycan biosynthesis.</text>
</comment>
<dbReference type="Pfam" id="PF03734">
    <property type="entry name" value="YkuD"/>
    <property type="match status" value="1"/>
</dbReference>
<dbReference type="GO" id="GO:0008360">
    <property type="term" value="P:regulation of cell shape"/>
    <property type="evidence" value="ECO:0007669"/>
    <property type="project" value="UniProtKB-UniRule"/>
</dbReference>
<reference evidence="8 9" key="1">
    <citation type="submission" date="2016-10" db="EMBL/GenBank/DDBJ databases">
        <authorList>
            <person name="de Groot N.N."/>
        </authorList>
    </citation>
    <scope>NUCLEOTIDE SEQUENCE [LARGE SCALE GENOMIC DNA]</scope>
    <source>
        <strain evidence="8 9">SLAS-1</strain>
    </source>
</reference>
<dbReference type="InterPro" id="IPR045380">
    <property type="entry name" value="LD_TPept_scaffold_dom"/>
</dbReference>
<evidence type="ECO:0000259" key="7">
    <source>
        <dbReference type="PROSITE" id="PS52029"/>
    </source>
</evidence>